<sequence length="392" mass="43881">MSSQWAPALPPATPKGAASRAASPSEPPYPRRERSQTLPPAANFAFPAAGMSGQAGPPSSPTKLPARLSAMRLVNGLMDSSITRLGPPVPDVVPIDGLKYDTAATLALQSDFSRLLEQRAQEHPTIKSYDPMTQRKTATLLFGFYSTRGVASLKRSLQIAPDALNLDTTIRDRLEAASLRETHPHFSELFRYARQVWEDSEDQPVRTATQRALTAIRFCSIVDDIERKYHARDKDVMKLLDPFRKGSKRIKVTTLIRQYICSVSNIMSANRLGDQFQYAHAHYELVRQLGWTPIFTLQDKDNRSVFRKVCGDMVSSFSIPGEVLMYHMSKKEFLPTNISIPAGSTLQDISHLFRQIFGHEPTLLDDTLARQWVQVLEVNAELDFGSEEDYGT</sequence>
<proteinExistence type="predicted"/>
<keyword evidence="3" id="KW-1185">Reference proteome</keyword>
<name>A0A6A5X694_9PLEO</name>
<gene>
    <name evidence="2" type="ORF">BU24DRAFT_469067</name>
</gene>
<reference evidence="2" key="1">
    <citation type="journal article" date="2020" name="Stud. Mycol.">
        <title>101 Dothideomycetes genomes: a test case for predicting lifestyles and emergence of pathogens.</title>
        <authorList>
            <person name="Haridas S."/>
            <person name="Albert R."/>
            <person name="Binder M."/>
            <person name="Bloem J."/>
            <person name="Labutti K."/>
            <person name="Salamov A."/>
            <person name="Andreopoulos B."/>
            <person name="Baker S."/>
            <person name="Barry K."/>
            <person name="Bills G."/>
            <person name="Bluhm B."/>
            <person name="Cannon C."/>
            <person name="Castanera R."/>
            <person name="Culley D."/>
            <person name="Daum C."/>
            <person name="Ezra D."/>
            <person name="Gonzalez J."/>
            <person name="Henrissat B."/>
            <person name="Kuo A."/>
            <person name="Liang C."/>
            <person name="Lipzen A."/>
            <person name="Lutzoni F."/>
            <person name="Magnuson J."/>
            <person name="Mondo S."/>
            <person name="Nolan M."/>
            <person name="Ohm R."/>
            <person name="Pangilinan J."/>
            <person name="Park H.-J."/>
            <person name="Ramirez L."/>
            <person name="Alfaro M."/>
            <person name="Sun H."/>
            <person name="Tritt A."/>
            <person name="Yoshinaga Y."/>
            <person name="Zwiers L.-H."/>
            <person name="Turgeon B."/>
            <person name="Goodwin S."/>
            <person name="Spatafora J."/>
            <person name="Crous P."/>
            <person name="Grigoriev I."/>
        </authorList>
    </citation>
    <scope>NUCLEOTIDE SEQUENCE</scope>
    <source>
        <strain evidence="2">CBS 175.79</strain>
    </source>
</reference>
<evidence type="ECO:0000256" key="1">
    <source>
        <dbReference type="SAM" id="MobiDB-lite"/>
    </source>
</evidence>
<organism evidence="2 3">
    <name type="scientific">Aaosphaeria arxii CBS 175.79</name>
    <dbReference type="NCBI Taxonomy" id="1450172"/>
    <lineage>
        <taxon>Eukaryota</taxon>
        <taxon>Fungi</taxon>
        <taxon>Dikarya</taxon>
        <taxon>Ascomycota</taxon>
        <taxon>Pezizomycotina</taxon>
        <taxon>Dothideomycetes</taxon>
        <taxon>Pleosporomycetidae</taxon>
        <taxon>Pleosporales</taxon>
        <taxon>Pleosporales incertae sedis</taxon>
        <taxon>Aaosphaeria</taxon>
    </lineage>
</organism>
<protein>
    <submittedName>
        <fullName evidence="2">Uncharacterized protein</fullName>
    </submittedName>
</protein>
<evidence type="ECO:0000313" key="3">
    <source>
        <dbReference type="Proteomes" id="UP000799778"/>
    </source>
</evidence>
<accession>A0A6A5X694</accession>
<dbReference type="RefSeq" id="XP_033376643.1">
    <property type="nucleotide sequence ID" value="XM_033532577.1"/>
</dbReference>
<feature type="region of interest" description="Disordered" evidence="1">
    <location>
        <begin position="1"/>
        <end position="64"/>
    </location>
</feature>
<dbReference type="EMBL" id="ML978088">
    <property type="protein sequence ID" value="KAF2008304.1"/>
    <property type="molecule type" value="Genomic_DNA"/>
</dbReference>
<feature type="compositionally biased region" description="Low complexity" evidence="1">
    <location>
        <begin position="39"/>
        <end position="49"/>
    </location>
</feature>
<dbReference type="GeneID" id="54289974"/>
<dbReference type="Proteomes" id="UP000799778">
    <property type="component" value="Unassembled WGS sequence"/>
</dbReference>
<evidence type="ECO:0000313" key="2">
    <source>
        <dbReference type="EMBL" id="KAF2008304.1"/>
    </source>
</evidence>
<dbReference type="AlphaFoldDB" id="A0A6A5X694"/>